<evidence type="ECO:0000313" key="2">
    <source>
        <dbReference type="EMBL" id="MBB6627366.1"/>
    </source>
</evidence>
<dbReference type="RefSeq" id="WP_185252533.1">
    <property type="nucleotide sequence ID" value="NZ_JACKXE010000001.1"/>
</dbReference>
<keyword evidence="2" id="KW-0808">Transferase</keyword>
<dbReference type="Pfam" id="PF00583">
    <property type="entry name" value="Acetyltransf_1"/>
    <property type="match status" value="1"/>
</dbReference>
<evidence type="ECO:0000313" key="3">
    <source>
        <dbReference type="Proteomes" id="UP000523955"/>
    </source>
</evidence>
<dbReference type="AlphaFoldDB" id="A0A7X0RFI8"/>
<dbReference type="InterPro" id="IPR016181">
    <property type="entry name" value="Acyl_CoA_acyltransferase"/>
</dbReference>
<organism evidence="2 3">
    <name type="scientific">Nocardioides luti</name>
    <dbReference type="NCBI Taxonomy" id="2761101"/>
    <lineage>
        <taxon>Bacteria</taxon>
        <taxon>Bacillati</taxon>
        <taxon>Actinomycetota</taxon>
        <taxon>Actinomycetes</taxon>
        <taxon>Propionibacteriales</taxon>
        <taxon>Nocardioidaceae</taxon>
        <taxon>Nocardioides</taxon>
    </lineage>
</organism>
<comment type="caution">
    <text evidence="2">The sequence shown here is derived from an EMBL/GenBank/DDBJ whole genome shotgun (WGS) entry which is preliminary data.</text>
</comment>
<protein>
    <submittedName>
        <fullName evidence="2">GNAT family N-acetyltransferase</fullName>
    </submittedName>
</protein>
<dbReference type="GO" id="GO:0016747">
    <property type="term" value="F:acyltransferase activity, transferring groups other than amino-acyl groups"/>
    <property type="evidence" value="ECO:0007669"/>
    <property type="project" value="InterPro"/>
</dbReference>
<name>A0A7X0RFI8_9ACTN</name>
<sequence>MSVPEGVVLRPAVAADAEAGADLHLACWREAYGPLVGREQLEARLHDRQRWVDAWHAQLADGPPRTVAESRDGDLVGFAVVGENRDGTKVSGRVAPYELYAVYTRERWWGSGLGQALLDAVLPDGATSLWVLEDNHRAQGFYARNGFVPDGAREHYAGLDCWEIRMVRP</sequence>
<dbReference type="SUPFAM" id="SSF55729">
    <property type="entry name" value="Acyl-CoA N-acyltransferases (Nat)"/>
    <property type="match status" value="1"/>
</dbReference>
<dbReference type="EMBL" id="JACKXE010000001">
    <property type="protein sequence ID" value="MBB6627366.1"/>
    <property type="molecule type" value="Genomic_DNA"/>
</dbReference>
<dbReference type="InterPro" id="IPR000182">
    <property type="entry name" value="GNAT_dom"/>
</dbReference>
<dbReference type="Gene3D" id="3.40.630.30">
    <property type="match status" value="1"/>
</dbReference>
<dbReference type="PROSITE" id="PS51186">
    <property type="entry name" value="GNAT"/>
    <property type="match status" value="1"/>
</dbReference>
<dbReference type="Proteomes" id="UP000523955">
    <property type="component" value="Unassembled WGS sequence"/>
</dbReference>
<evidence type="ECO:0000259" key="1">
    <source>
        <dbReference type="PROSITE" id="PS51186"/>
    </source>
</evidence>
<gene>
    <name evidence="2" type="ORF">H5V45_08540</name>
</gene>
<reference evidence="2 3" key="1">
    <citation type="submission" date="2020-08" db="EMBL/GenBank/DDBJ databases">
        <authorList>
            <person name="Seo M.-J."/>
        </authorList>
    </citation>
    <scope>NUCLEOTIDE SEQUENCE [LARGE SCALE GENOMIC DNA]</scope>
    <source>
        <strain evidence="2 3">KIGAM211</strain>
    </source>
</reference>
<dbReference type="CDD" id="cd04301">
    <property type="entry name" value="NAT_SF"/>
    <property type="match status" value="1"/>
</dbReference>
<accession>A0A7X0RFI8</accession>
<feature type="domain" description="N-acetyltransferase" evidence="1">
    <location>
        <begin position="7"/>
        <end position="169"/>
    </location>
</feature>
<proteinExistence type="predicted"/>
<keyword evidence="3" id="KW-1185">Reference proteome</keyword>